<gene>
    <name evidence="3" type="ORF">PGLA2088_LOCUS2781</name>
</gene>
<name>A0A813I163_POLGL</name>
<keyword evidence="2" id="KW-0812">Transmembrane</keyword>
<dbReference type="Proteomes" id="UP000626109">
    <property type="component" value="Unassembled WGS sequence"/>
</dbReference>
<feature type="transmembrane region" description="Helical" evidence="2">
    <location>
        <begin position="88"/>
        <end position="108"/>
    </location>
</feature>
<evidence type="ECO:0000256" key="1">
    <source>
        <dbReference type="SAM" id="MobiDB-lite"/>
    </source>
</evidence>
<accession>A0A813I163</accession>
<feature type="transmembrane region" description="Helical" evidence="2">
    <location>
        <begin position="157"/>
        <end position="178"/>
    </location>
</feature>
<feature type="compositionally biased region" description="Low complexity" evidence="1">
    <location>
        <begin position="41"/>
        <end position="58"/>
    </location>
</feature>
<organism evidence="3 4">
    <name type="scientific">Polarella glacialis</name>
    <name type="common">Dinoflagellate</name>
    <dbReference type="NCBI Taxonomy" id="89957"/>
    <lineage>
        <taxon>Eukaryota</taxon>
        <taxon>Sar</taxon>
        <taxon>Alveolata</taxon>
        <taxon>Dinophyceae</taxon>
        <taxon>Suessiales</taxon>
        <taxon>Suessiaceae</taxon>
        <taxon>Polarella</taxon>
    </lineage>
</organism>
<dbReference type="SUPFAM" id="SSF81995">
    <property type="entry name" value="beta-sandwich domain of Sec23/24"/>
    <property type="match status" value="1"/>
</dbReference>
<protein>
    <submittedName>
        <fullName evidence="3">Uncharacterized protein</fullName>
    </submittedName>
</protein>
<sequence length="194" mass="22354">MEYAGAHQQQQQQHQQQQHHQQQQQPQQQQPPPPPPPPPQQQQQRPQQQQQQRRQQQQQEEETGPPEVAFPKMGPSGWWRKYHTWQNYVGGGILLLSYAFCIPGLFLYDSCIAKSLLDQNVRHYSAWGLVTLLWNAGSNELKNEVDPTLTKIPAALIMFFCIVMPFLKLFATILGVFLQSESILWAVATWICLG</sequence>
<evidence type="ECO:0000313" key="3">
    <source>
        <dbReference type="EMBL" id="CAE8644127.1"/>
    </source>
</evidence>
<evidence type="ECO:0000256" key="2">
    <source>
        <dbReference type="SAM" id="Phobius"/>
    </source>
</evidence>
<evidence type="ECO:0000313" key="4">
    <source>
        <dbReference type="Proteomes" id="UP000626109"/>
    </source>
</evidence>
<reference evidence="3" key="1">
    <citation type="submission" date="2021-02" db="EMBL/GenBank/DDBJ databases">
        <authorList>
            <person name="Dougan E. K."/>
            <person name="Rhodes N."/>
            <person name="Thang M."/>
            <person name="Chan C."/>
        </authorList>
    </citation>
    <scope>NUCLEOTIDE SEQUENCE</scope>
</reference>
<dbReference type="EMBL" id="CAJNNW010002316">
    <property type="protein sequence ID" value="CAE8644127.1"/>
    <property type="molecule type" value="Genomic_DNA"/>
</dbReference>
<comment type="caution">
    <text evidence="3">The sequence shown here is derived from an EMBL/GenBank/DDBJ whole genome shotgun (WGS) entry which is preliminary data.</text>
</comment>
<proteinExistence type="predicted"/>
<feature type="compositionally biased region" description="Low complexity" evidence="1">
    <location>
        <begin position="8"/>
        <end position="28"/>
    </location>
</feature>
<feature type="region of interest" description="Disordered" evidence="1">
    <location>
        <begin position="1"/>
        <end position="72"/>
    </location>
</feature>
<keyword evidence="2" id="KW-1133">Transmembrane helix</keyword>
<dbReference type="AlphaFoldDB" id="A0A813I163"/>
<keyword evidence="2" id="KW-0472">Membrane</keyword>
<feature type="compositionally biased region" description="Pro residues" evidence="1">
    <location>
        <begin position="29"/>
        <end position="40"/>
    </location>
</feature>